<dbReference type="Proteomes" id="UP000319728">
    <property type="component" value="Unassembled WGS sequence"/>
</dbReference>
<evidence type="ECO:0000256" key="3">
    <source>
        <dbReference type="ARBA" id="ARBA00022827"/>
    </source>
</evidence>
<dbReference type="EMBL" id="VLLP01000001">
    <property type="protein sequence ID" value="TWJ28422.1"/>
    <property type="molecule type" value="Genomic_DNA"/>
</dbReference>
<comment type="cofactor">
    <cofactor evidence="1">
        <name>FAD</name>
        <dbReference type="ChEBI" id="CHEBI:57692"/>
    </cofactor>
</comment>
<feature type="region of interest" description="Disordered" evidence="4">
    <location>
        <begin position="1"/>
        <end position="21"/>
    </location>
</feature>
<keyword evidence="7" id="KW-1185">Reference proteome</keyword>
<dbReference type="GO" id="GO:0016709">
    <property type="term" value="F:oxidoreductase activity, acting on paired donors, with incorporation or reduction of molecular oxygen, NAD(P)H as one donor, and incorporation of one atom of oxygen"/>
    <property type="evidence" value="ECO:0007669"/>
    <property type="project" value="UniProtKB-ARBA"/>
</dbReference>
<evidence type="ECO:0000313" key="7">
    <source>
        <dbReference type="Proteomes" id="UP000319728"/>
    </source>
</evidence>
<dbReference type="PRINTS" id="PR00420">
    <property type="entry name" value="RNGMNOXGNASE"/>
</dbReference>
<dbReference type="Pfam" id="PF01494">
    <property type="entry name" value="FAD_binding_3"/>
    <property type="match status" value="1"/>
</dbReference>
<evidence type="ECO:0000313" key="6">
    <source>
        <dbReference type="EMBL" id="TWJ28422.1"/>
    </source>
</evidence>
<dbReference type="Gene3D" id="3.40.30.120">
    <property type="match status" value="1"/>
</dbReference>
<reference evidence="6 7" key="1">
    <citation type="submission" date="2019-07" db="EMBL/GenBank/DDBJ databases">
        <title>R&amp;d 2014.</title>
        <authorList>
            <person name="Klenk H.-P."/>
        </authorList>
    </citation>
    <scope>NUCLEOTIDE SEQUENCE [LARGE SCALE GENOMIC DNA]</scope>
    <source>
        <strain evidence="6 7">DSM 43912</strain>
    </source>
</reference>
<dbReference type="AlphaFoldDB" id="A0A562WDR7"/>
<dbReference type="InterPro" id="IPR002938">
    <property type="entry name" value="FAD-bd"/>
</dbReference>
<accession>A0A562WDR7</accession>
<dbReference type="InterPro" id="IPR036188">
    <property type="entry name" value="FAD/NAD-bd_sf"/>
</dbReference>
<evidence type="ECO:0000256" key="1">
    <source>
        <dbReference type="ARBA" id="ARBA00001974"/>
    </source>
</evidence>
<comment type="caution">
    <text evidence="6">The sequence shown here is derived from an EMBL/GenBank/DDBJ whole genome shotgun (WGS) entry which is preliminary data.</text>
</comment>
<dbReference type="GO" id="GO:0071949">
    <property type="term" value="F:FAD binding"/>
    <property type="evidence" value="ECO:0007669"/>
    <property type="project" value="InterPro"/>
</dbReference>
<feature type="compositionally biased region" description="Basic residues" evidence="4">
    <location>
        <begin position="1"/>
        <end position="13"/>
    </location>
</feature>
<evidence type="ECO:0000259" key="5">
    <source>
        <dbReference type="Pfam" id="PF01494"/>
    </source>
</evidence>
<gene>
    <name evidence="6" type="ORF">JD81_01926</name>
</gene>
<evidence type="ECO:0000256" key="4">
    <source>
        <dbReference type="SAM" id="MobiDB-lite"/>
    </source>
</evidence>
<organism evidence="6 7">
    <name type="scientific">Micromonospora sagamiensis</name>
    <dbReference type="NCBI Taxonomy" id="47875"/>
    <lineage>
        <taxon>Bacteria</taxon>
        <taxon>Bacillati</taxon>
        <taxon>Actinomycetota</taxon>
        <taxon>Actinomycetes</taxon>
        <taxon>Micromonosporales</taxon>
        <taxon>Micromonosporaceae</taxon>
        <taxon>Micromonospora</taxon>
    </lineage>
</organism>
<dbReference type="PANTHER" id="PTHR43004">
    <property type="entry name" value="TRK SYSTEM POTASSIUM UPTAKE PROTEIN"/>
    <property type="match status" value="1"/>
</dbReference>
<dbReference type="SUPFAM" id="SSF51905">
    <property type="entry name" value="FAD/NAD(P)-binding domain"/>
    <property type="match status" value="1"/>
</dbReference>
<feature type="domain" description="FAD-binding" evidence="5">
    <location>
        <begin position="14"/>
        <end position="104"/>
    </location>
</feature>
<dbReference type="Gene3D" id="3.50.50.60">
    <property type="entry name" value="FAD/NAD(P)-binding domain"/>
    <property type="match status" value="1"/>
</dbReference>
<name>A0A562WDR7_9ACTN</name>
<dbReference type="InterPro" id="IPR050641">
    <property type="entry name" value="RIFMO-like"/>
</dbReference>
<feature type="region of interest" description="Disordered" evidence="4">
    <location>
        <begin position="254"/>
        <end position="274"/>
    </location>
</feature>
<protein>
    <submittedName>
        <fullName evidence="6">FAD binding domain-containing protein</fullName>
    </submittedName>
</protein>
<keyword evidence="3" id="KW-0274">FAD</keyword>
<evidence type="ECO:0000256" key="2">
    <source>
        <dbReference type="ARBA" id="ARBA00022630"/>
    </source>
</evidence>
<proteinExistence type="predicted"/>
<keyword evidence="2" id="KW-0285">Flavoprotein</keyword>
<dbReference type="Pfam" id="PF21274">
    <property type="entry name" value="Rng_hyd_C"/>
    <property type="match status" value="1"/>
</dbReference>
<dbReference type="PANTHER" id="PTHR43004:SF19">
    <property type="entry name" value="BINDING MONOOXYGENASE, PUTATIVE (JCVI)-RELATED"/>
    <property type="match status" value="1"/>
</dbReference>
<sequence length="274" mass="29485">MRHRPRQTRRRRSVPTTPGPHLLRRRYAANTRIATSYRHGRVFLAGDAAHVHPAVGAPGLNLGLQDAANLGWKLAAQVYGWAPPGLLDSYHTERHPAAERVTMHTQAQLALMSPGPAITALRQVVTELLETPGVTGQITDLLAGSDVRYRMHAGAPHALTGRFAPDLALHVGTRATRLAELMRPGRPLLVDLTDGSHLADLSNAWRDRVDLVTARATTPSSADALLVRPDGYVAWALGPDGTDGLPEALATWFGRPQRPDSRTAAGGAPARQTS</sequence>